<comment type="caution">
    <text evidence="1">The sequence shown here is derived from an EMBL/GenBank/DDBJ whole genome shotgun (WGS) entry which is preliminary data.</text>
</comment>
<dbReference type="AlphaFoldDB" id="A0A8X6N806"/>
<reference evidence="1" key="1">
    <citation type="submission" date="2020-08" db="EMBL/GenBank/DDBJ databases">
        <title>Multicomponent nature underlies the extraordinary mechanical properties of spider dragline silk.</title>
        <authorList>
            <person name="Kono N."/>
            <person name="Nakamura H."/>
            <person name="Mori M."/>
            <person name="Yoshida Y."/>
            <person name="Ohtoshi R."/>
            <person name="Malay A.D."/>
            <person name="Moran D.A.P."/>
            <person name="Tomita M."/>
            <person name="Numata K."/>
            <person name="Arakawa K."/>
        </authorList>
    </citation>
    <scope>NUCLEOTIDE SEQUENCE</scope>
</reference>
<dbReference type="EMBL" id="BMAW01054899">
    <property type="protein sequence ID" value="GFS98450.1"/>
    <property type="molecule type" value="Genomic_DNA"/>
</dbReference>
<proteinExistence type="predicted"/>
<protein>
    <submittedName>
        <fullName evidence="1">Uncharacterized protein</fullName>
    </submittedName>
</protein>
<accession>A0A8X6N806</accession>
<keyword evidence="2" id="KW-1185">Reference proteome</keyword>
<sequence>MQNSNCYFSNLGSSLSKIMSQEILQSSSFSNFVQLENEDISLQIGYSSNSLNYSGLESNQNALFDKEHSSMFPNDPESMSSETWMHCKQRESSVYNIGLISREINESSMKNSNSGIYYPEKFSNERISQNLQLSTIPLIDQGSISNEIFADFTEAQKSVYYPVTLTSGSFSYGLEESKSYLNYPGQMCSENNSSSEQRSNPLMHTKRLKSSESILNDMQPSTIPLNYAESISNESFTYFTQRETSVYNPVENISASAYCGKEQSSSYLNYPGSIYGENNSSTIQHSITSKDYPVSNSTECASYNMYGVIQEPTYHLGVHAMKKISYDSKNTNSSFANLDNNLGEFMCHDMQDPCSSFNYYETSSNDSICFENHQTHSAFIYPETTSEVNKTNDMLNYYNSSNYSTPVTPKRSPCDVKQSNGSLFYPGFTSTEIVSRDEQYSQPNSNTSSLNFGENISHNIRNTISISENPGSMYQERISSKMENKTTSSCIPGRNSNTNNYFNLQPSYSAVYHPDSILKENHS</sequence>
<feature type="non-terminal residue" evidence="1">
    <location>
        <position position="523"/>
    </location>
</feature>
<dbReference type="Proteomes" id="UP000887013">
    <property type="component" value="Unassembled WGS sequence"/>
</dbReference>
<evidence type="ECO:0000313" key="2">
    <source>
        <dbReference type="Proteomes" id="UP000887013"/>
    </source>
</evidence>
<gene>
    <name evidence="1" type="ORF">NPIL_99071</name>
</gene>
<evidence type="ECO:0000313" key="1">
    <source>
        <dbReference type="EMBL" id="GFS98450.1"/>
    </source>
</evidence>
<organism evidence="1 2">
    <name type="scientific">Nephila pilipes</name>
    <name type="common">Giant wood spider</name>
    <name type="synonym">Nephila maculata</name>
    <dbReference type="NCBI Taxonomy" id="299642"/>
    <lineage>
        <taxon>Eukaryota</taxon>
        <taxon>Metazoa</taxon>
        <taxon>Ecdysozoa</taxon>
        <taxon>Arthropoda</taxon>
        <taxon>Chelicerata</taxon>
        <taxon>Arachnida</taxon>
        <taxon>Araneae</taxon>
        <taxon>Araneomorphae</taxon>
        <taxon>Entelegynae</taxon>
        <taxon>Araneoidea</taxon>
        <taxon>Nephilidae</taxon>
        <taxon>Nephila</taxon>
    </lineage>
</organism>
<name>A0A8X6N806_NEPPI</name>